<dbReference type="Gene3D" id="3.60.60.10">
    <property type="entry name" value="Penicillin V Acylase, Chain A"/>
    <property type="match status" value="1"/>
</dbReference>
<sequence length="250" mass="28376">MCTLTWRMTSSGYQVLFNRDEQKTRTIAEPPRAFTQYATTALMPIDPDGQGTWIACNDQGLSLCLLNFYQGQTPASANQSRGQLIRQLAFCHDYQQVIRQIEKLHWCDFPPFTLLIFDAQLLPQHSMIPAIIWDGIEVTHTHKQSPVTSSALELDQVQAAREQHFKQQMINTPSTQPSLCQLLTYHMSHQPNAGSHSVCMHRDDAETVSLTMIRVDANQVTMDYHPGSPCQPQTLHSLTEARIIKMEIEP</sequence>
<keyword evidence="2" id="KW-1185">Reference proteome</keyword>
<proteinExistence type="predicted"/>
<dbReference type="EMBL" id="JBIHSN010000002">
    <property type="protein sequence ID" value="MFH0266239.1"/>
    <property type="molecule type" value="Genomic_DNA"/>
</dbReference>
<evidence type="ECO:0000313" key="1">
    <source>
        <dbReference type="EMBL" id="MFH0266239.1"/>
    </source>
</evidence>
<name>A0ABW7IX87_9VIBR</name>
<protein>
    <submittedName>
        <fullName evidence="1">NRDE family protein</fullName>
    </submittedName>
</protein>
<comment type="caution">
    <text evidence="1">The sequence shown here is derived from an EMBL/GenBank/DDBJ whole genome shotgun (WGS) entry which is preliminary data.</text>
</comment>
<dbReference type="RefSeq" id="WP_394608030.1">
    <property type="nucleotide sequence ID" value="NZ_JBIHSN010000002.1"/>
</dbReference>
<gene>
    <name evidence="1" type="ORF">ACGRQ9_12310</name>
</gene>
<dbReference type="Pfam" id="PF05742">
    <property type="entry name" value="TANGO2"/>
    <property type="match status" value="1"/>
</dbReference>
<evidence type="ECO:0000313" key="2">
    <source>
        <dbReference type="Proteomes" id="UP001607151"/>
    </source>
</evidence>
<dbReference type="Proteomes" id="UP001607151">
    <property type="component" value="Unassembled WGS sequence"/>
</dbReference>
<accession>A0ABW7IX87</accession>
<organism evidence="1 2">
    <name type="scientific">Vibrio rumoiensis</name>
    <dbReference type="NCBI Taxonomy" id="76258"/>
    <lineage>
        <taxon>Bacteria</taxon>
        <taxon>Pseudomonadati</taxon>
        <taxon>Pseudomonadota</taxon>
        <taxon>Gammaproteobacteria</taxon>
        <taxon>Vibrionales</taxon>
        <taxon>Vibrionaceae</taxon>
        <taxon>Vibrio</taxon>
    </lineage>
</organism>
<dbReference type="InterPro" id="IPR008551">
    <property type="entry name" value="TANGO2"/>
</dbReference>
<reference evidence="1 2" key="1">
    <citation type="submission" date="2024-10" db="EMBL/GenBank/DDBJ databases">
        <authorList>
            <person name="Yibar A."/>
            <person name="Saticioglu I.B."/>
            <person name="Duman M."/>
            <person name="Ajmi N."/>
            <person name="Gurler F."/>
            <person name="Ay H."/>
            <person name="Onuk E."/>
            <person name="Guler S."/>
            <person name="Romalde J.L."/>
        </authorList>
    </citation>
    <scope>NUCLEOTIDE SEQUENCE [LARGE SCALE GENOMIC DNA]</scope>
    <source>
        <strain evidence="1 2">14-MA-B</strain>
    </source>
</reference>